<dbReference type="AlphaFoldDB" id="T2G9V9"/>
<dbReference type="SUPFAM" id="SSF55136">
    <property type="entry name" value="Probable bacterial effector-binding domain"/>
    <property type="match status" value="1"/>
</dbReference>
<dbReference type="InterPro" id="IPR029442">
    <property type="entry name" value="GyrI-like"/>
</dbReference>
<dbReference type="Pfam" id="PF06445">
    <property type="entry name" value="GyrI-like"/>
    <property type="match status" value="1"/>
</dbReference>
<reference evidence="3" key="2">
    <citation type="submission" date="2013-07" db="EMBL/GenBank/DDBJ databases">
        <authorList>
            <person name="Morais-Silva F.O."/>
            <person name="Rezende A.M."/>
            <person name="Pimentel C."/>
            <person name="Resende D.M."/>
            <person name="Santos C.I."/>
            <person name="Clemente C."/>
            <person name="de Oliveira L.M."/>
            <person name="da Silva S.M."/>
            <person name="Costa D.A."/>
            <person name="Varela-Raposo A."/>
            <person name="Horacio E.C.A."/>
            <person name="Matos M."/>
            <person name="Flores O."/>
            <person name="Ruiz J.C."/>
            <person name="Rodrigues-Pousada C."/>
        </authorList>
    </citation>
    <scope>NUCLEOTIDE SEQUENCE [LARGE SCALE GENOMIC DNA]</scope>
    <source>
        <strain evidence="3">ATCC 19364 / DSM 1382 / NCIMB 9332 / VKM B-1759</strain>
    </source>
</reference>
<dbReference type="InterPro" id="IPR011256">
    <property type="entry name" value="Reg_factor_effector_dom_sf"/>
</dbReference>
<protein>
    <submittedName>
        <fullName evidence="2">Putative AraC family transcriptional regulator</fullName>
    </submittedName>
</protein>
<dbReference type="InterPro" id="IPR010499">
    <property type="entry name" value="AraC_E-bd"/>
</dbReference>
<gene>
    <name evidence="2" type="ORF">DGI_1040</name>
</gene>
<evidence type="ECO:0000259" key="1">
    <source>
        <dbReference type="SMART" id="SM00871"/>
    </source>
</evidence>
<dbReference type="OrthoDB" id="5337216at2"/>
<dbReference type="eggNOG" id="COG3449">
    <property type="taxonomic scope" value="Bacteria"/>
</dbReference>
<dbReference type="RefSeq" id="WP_021759652.1">
    <property type="nucleotide sequence ID" value="NC_022444.1"/>
</dbReference>
<proteinExistence type="predicted"/>
<dbReference type="PATRIC" id="fig|1121448.10.peg.1042"/>
<dbReference type="Proteomes" id="UP000016587">
    <property type="component" value="Chromosome"/>
</dbReference>
<accession>T2G9V9</accession>
<reference evidence="2 3" key="1">
    <citation type="journal article" date="2013" name="J. Bacteriol.">
        <title>Roles of HynAB and Ech, the only two hydrogenases found in the model sulfate reducer Desulfovibrio gigas.</title>
        <authorList>
            <person name="Morais-Silva F.O."/>
            <person name="Santos C.I."/>
            <person name="Rodrigues R."/>
            <person name="Pereira I.A."/>
            <person name="Rodrigues-Pousada C."/>
        </authorList>
    </citation>
    <scope>NUCLEOTIDE SEQUENCE [LARGE SCALE GENOMIC DNA]</scope>
    <source>
        <strain evidence="3">ATCC 19364 / DSM 1382 / NCIMB 9332 / VKM B-1759</strain>
    </source>
</reference>
<evidence type="ECO:0000313" key="3">
    <source>
        <dbReference type="Proteomes" id="UP000016587"/>
    </source>
</evidence>
<evidence type="ECO:0000313" key="2">
    <source>
        <dbReference type="EMBL" id="AGW12916.1"/>
    </source>
</evidence>
<dbReference type="HOGENOM" id="CLU_113664_3_0_7"/>
<name>T2G9V9_MEGG1</name>
<feature type="domain" description="AraC effector-binding" evidence="1">
    <location>
        <begin position="1"/>
        <end position="152"/>
    </location>
</feature>
<dbReference type="SMART" id="SM00871">
    <property type="entry name" value="AraC_E_bind"/>
    <property type="match status" value="1"/>
</dbReference>
<dbReference type="Gene3D" id="3.20.80.10">
    <property type="entry name" value="Regulatory factor, effector binding domain"/>
    <property type="match status" value="1"/>
</dbReference>
<organism evidence="2 3">
    <name type="scientific">Megalodesulfovibrio gigas (strain ATCC 19364 / DSM 1382 / NCIMB 9332 / VKM B-1759)</name>
    <name type="common">Desulfovibrio gigas</name>
    <dbReference type="NCBI Taxonomy" id="1121448"/>
    <lineage>
        <taxon>Bacteria</taxon>
        <taxon>Pseudomonadati</taxon>
        <taxon>Thermodesulfobacteriota</taxon>
        <taxon>Desulfovibrionia</taxon>
        <taxon>Desulfovibrionales</taxon>
        <taxon>Desulfovibrionaceae</taxon>
        <taxon>Megalodesulfovibrio</taxon>
    </lineage>
</organism>
<dbReference type="PANTHER" id="PTHR40055">
    <property type="entry name" value="TRANSCRIPTIONAL REGULATOR YGIV-RELATED"/>
    <property type="match status" value="1"/>
</dbReference>
<dbReference type="STRING" id="1121448.DGI_1040"/>
<keyword evidence="3" id="KW-1185">Reference proteome</keyword>
<dbReference type="PANTHER" id="PTHR40055:SF1">
    <property type="entry name" value="TRANSCRIPTIONAL REGULATOR YGIV-RELATED"/>
    <property type="match status" value="1"/>
</dbReference>
<dbReference type="InterPro" id="IPR050908">
    <property type="entry name" value="SmbC-like"/>
</dbReference>
<dbReference type="KEGG" id="dgg:DGI_1040"/>
<dbReference type="EMBL" id="CP006585">
    <property type="protein sequence ID" value="AGW12916.1"/>
    <property type="molecule type" value="Genomic_DNA"/>
</dbReference>
<sequence length="152" mass="16362">MDVTVVELPERLVASVRHVGPYQQAETAWMTLMAWAMPANAAGPDALYLGVSYDNPEVVPQDQLRYDACLTVPEGTTVTPPVVLQTLAGGRFATGVHQGPYDKLPEAYAALMAGAAAQGLTFRMAPCMEQCLNDPRTTPPEQLLTAVFMPVE</sequence>